<name>B9SSD0_RICCO</name>
<feature type="domain" description="DUF7795" evidence="2">
    <location>
        <begin position="14"/>
        <end position="54"/>
    </location>
</feature>
<dbReference type="STRING" id="3988.B9SSD0"/>
<sequence length="163" mass="18746">MGTKEETKLKTELQGIVLQTFTQFSTRIAKNEELGAVGSRLLSGFQQELGKLTQYKEWNFNVLIFLSFPIFAFICLAKRFFCTSSEPLHIMIKIYVKNLINKQLFDQEEMSPSALQESEVTDYAALMGIIYNMVKQDYVMQERIVTSLNLKSLPGELESYCLM</sequence>
<proteinExistence type="predicted"/>
<dbReference type="AlphaFoldDB" id="B9SSD0"/>
<dbReference type="InParanoid" id="B9SSD0"/>
<dbReference type="Proteomes" id="UP000008311">
    <property type="component" value="Unassembled WGS sequence"/>
</dbReference>
<evidence type="ECO:0000313" key="3">
    <source>
        <dbReference type="EMBL" id="EEF33479.1"/>
    </source>
</evidence>
<keyword evidence="1" id="KW-0472">Membrane</keyword>
<keyword evidence="1" id="KW-0812">Transmembrane</keyword>
<keyword evidence="1" id="KW-1133">Transmembrane helix</keyword>
<dbReference type="InterPro" id="IPR056697">
    <property type="entry name" value="DUF7795"/>
</dbReference>
<gene>
    <name evidence="3" type="ORF">RCOM_0187870</name>
</gene>
<feature type="transmembrane region" description="Helical" evidence="1">
    <location>
        <begin position="58"/>
        <end position="77"/>
    </location>
</feature>
<evidence type="ECO:0000313" key="4">
    <source>
        <dbReference type="Proteomes" id="UP000008311"/>
    </source>
</evidence>
<protein>
    <recommendedName>
        <fullName evidence="2">DUF7795 domain-containing protein</fullName>
    </recommendedName>
</protein>
<keyword evidence="4" id="KW-1185">Reference proteome</keyword>
<accession>B9SSD0</accession>
<dbReference type="Pfam" id="PF25071">
    <property type="entry name" value="DUF7795"/>
    <property type="match status" value="1"/>
</dbReference>
<organism evidence="3 4">
    <name type="scientific">Ricinus communis</name>
    <name type="common">Castor bean</name>
    <dbReference type="NCBI Taxonomy" id="3988"/>
    <lineage>
        <taxon>Eukaryota</taxon>
        <taxon>Viridiplantae</taxon>
        <taxon>Streptophyta</taxon>
        <taxon>Embryophyta</taxon>
        <taxon>Tracheophyta</taxon>
        <taxon>Spermatophyta</taxon>
        <taxon>Magnoliopsida</taxon>
        <taxon>eudicotyledons</taxon>
        <taxon>Gunneridae</taxon>
        <taxon>Pentapetalae</taxon>
        <taxon>rosids</taxon>
        <taxon>fabids</taxon>
        <taxon>Malpighiales</taxon>
        <taxon>Euphorbiaceae</taxon>
        <taxon>Acalyphoideae</taxon>
        <taxon>Acalypheae</taxon>
        <taxon>Ricinus</taxon>
    </lineage>
</organism>
<dbReference type="PANTHER" id="PTHR35305:SF2">
    <property type="entry name" value="FAD-BINDING PROTEIN"/>
    <property type="match status" value="1"/>
</dbReference>
<evidence type="ECO:0000259" key="2">
    <source>
        <dbReference type="Pfam" id="PF25071"/>
    </source>
</evidence>
<dbReference type="eggNOG" id="KOG2334">
    <property type="taxonomic scope" value="Eukaryota"/>
</dbReference>
<reference evidence="4" key="1">
    <citation type="journal article" date="2010" name="Nat. Biotechnol.">
        <title>Draft genome sequence of the oilseed species Ricinus communis.</title>
        <authorList>
            <person name="Chan A.P."/>
            <person name="Crabtree J."/>
            <person name="Zhao Q."/>
            <person name="Lorenzi H."/>
            <person name="Orvis J."/>
            <person name="Puiu D."/>
            <person name="Melake-Berhan A."/>
            <person name="Jones K.M."/>
            <person name="Redman J."/>
            <person name="Chen G."/>
            <person name="Cahoon E.B."/>
            <person name="Gedil M."/>
            <person name="Stanke M."/>
            <person name="Haas B.J."/>
            <person name="Wortman J.R."/>
            <person name="Fraser-Liggett C.M."/>
            <person name="Ravel J."/>
            <person name="Rabinowicz P.D."/>
        </authorList>
    </citation>
    <scope>NUCLEOTIDE SEQUENCE [LARGE SCALE GENOMIC DNA]</scope>
    <source>
        <strain evidence="4">cv. Hale</strain>
    </source>
</reference>
<dbReference type="PANTHER" id="PTHR35305">
    <property type="entry name" value="FAD-BINDING PROTEIN"/>
    <property type="match status" value="1"/>
</dbReference>
<evidence type="ECO:0000256" key="1">
    <source>
        <dbReference type="SAM" id="Phobius"/>
    </source>
</evidence>
<dbReference type="EMBL" id="EQ974112">
    <property type="protein sequence ID" value="EEF33479.1"/>
    <property type="molecule type" value="Genomic_DNA"/>
</dbReference>